<keyword evidence="4" id="KW-1185">Reference proteome</keyword>
<dbReference type="Pfam" id="PF24656">
    <property type="entry name" value="CEPT76_peptidase"/>
    <property type="match status" value="1"/>
</dbReference>
<feature type="domain" description="Centrosomal protein of 76 kDa C-terminal" evidence="1">
    <location>
        <begin position="103"/>
        <end position="239"/>
    </location>
</feature>
<evidence type="ECO:0000313" key="3">
    <source>
        <dbReference type="EMBL" id="GMF19766.1"/>
    </source>
</evidence>
<proteinExistence type="predicted"/>
<evidence type="ECO:0000313" key="4">
    <source>
        <dbReference type="Proteomes" id="UP001165083"/>
    </source>
</evidence>
<dbReference type="Pfam" id="PF24652">
    <property type="entry name" value="CEP76_C"/>
    <property type="match status" value="1"/>
</dbReference>
<dbReference type="EMBL" id="BSXW01000355">
    <property type="protein sequence ID" value="GMF19766.1"/>
    <property type="molecule type" value="Genomic_DNA"/>
</dbReference>
<reference evidence="3" key="1">
    <citation type="submission" date="2023-04" db="EMBL/GenBank/DDBJ databases">
        <title>Phytophthora lilii NBRC 32176.</title>
        <authorList>
            <person name="Ichikawa N."/>
            <person name="Sato H."/>
            <person name="Tonouchi N."/>
        </authorList>
    </citation>
    <scope>NUCLEOTIDE SEQUENCE</scope>
    <source>
        <strain evidence="3">NBRC 32176</strain>
    </source>
</reference>
<comment type="caution">
    <text evidence="3">The sequence shown here is derived from an EMBL/GenBank/DDBJ whole genome shotgun (WGS) entry which is preliminary data.</text>
</comment>
<accession>A0A9W6TSM1</accession>
<dbReference type="InterPro" id="IPR056290">
    <property type="entry name" value="CEPT76/DRC7_peptidase-like_dom"/>
</dbReference>
<dbReference type="OrthoDB" id="5527234at2759"/>
<evidence type="ECO:0000259" key="1">
    <source>
        <dbReference type="Pfam" id="PF24652"/>
    </source>
</evidence>
<gene>
    <name evidence="3" type="ORF">Plil01_000758600</name>
</gene>
<sequence>MRTEEVDAQPNSADILLWEAVTGEKFALNDARAPRRRGYCAIDCVFNHRQFFANLQPRACKLAESSFDFDDETCWKRMDEHLIADLPFAQPPTVLLPPDLAAAPHLEQEWSATLKRAISSRRRAEGLTTRWSDELSFYLMPALNSYELERLYGVAQVENTFFQQSVSNFVQEGHTFQGVPSMFTTESPDEALAAMASNPLVMDILTLHARFAQFAVGVRCFPYAEHTAAIWVMVAVSYQSSNT</sequence>
<protein>
    <submittedName>
        <fullName evidence="3">Unnamed protein product</fullName>
    </submittedName>
</protein>
<dbReference type="AlphaFoldDB" id="A0A9W6TSM1"/>
<dbReference type="Proteomes" id="UP001165083">
    <property type="component" value="Unassembled WGS sequence"/>
</dbReference>
<dbReference type="PANTHER" id="PTHR46436">
    <property type="entry name" value="CENTROSOMAL PROTEIN OF 76 KDA"/>
    <property type="match status" value="1"/>
</dbReference>
<dbReference type="InterPro" id="IPR056288">
    <property type="entry name" value="CEP76_C"/>
</dbReference>
<evidence type="ECO:0000259" key="2">
    <source>
        <dbReference type="Pfam" id="PF24656"/>
    </source>
</evidence>
<name>A0A9W6TSM1_9STRA</name>
<organism evidence="3 4">
    <name type="scientific">Phytophthora lilii</name>
    <dbReference type="NCBI Taxonomy" id="2077276"/>
    <lineage>
        <taxon>Eukaryota</taxon>
        <taxon>Sar</taxon>
        <taxon>Stramenopiles</taxon>
        <taxon>Oomycota</taxon>
        <taxon>Peronosporomycetes</taxon>
        <taxon>Peronosporales</taxon>
        <taxon>Peronosporaceae</taxon>
        <taxon>Phytophthora</taxon>
    </lineage>
</organism>
<feature type="domain" description="CEP76/DRC7 peptidase-like" evidence="2">
    <location>
        <begin position="11"/>
        <end position="78"/>
    </location>
</feature>
<dbReference type="InterPro" id="IPR052299">
    <property type="entry name" value="CEP76"/>
</dbReference>
<dbReference type="PANTHER" id="PTHR46436:SF1">
    <property type="entry name" value="CENTROSOMAL PROTEIN OF 76 KDA"/>
    <property type="match status" value="1"/>
</dbReference>